<reference evidence="2" key="1">
    <citation type="journal article" date="2022" name="Mol. Ecol. Resour.">
        <title>The genomes of chicory, endive, great burdock and yacon provide insights into Asteraceae palaeo-polyploidization history and plant inulin production.</title>
        <authorList>
            <person name="Fan W."/>
            <person name="Wang S."/>
            <person name="Wang H."/>
            <person name="Wang A."/>
            <person name="Jiang F."/>
            <person name="Liu H."/>
            <person name="Zhao H."/>
            <person name="Xu D."/>
            <person name="Zhang Y."/>
        </authorList>
    </citation>
    <scope>NUCLEOTIDE SEQUENCE [LARGE SCALE GENOMIC DNA]</scope>
    <source>
        <strain evidence="2">cv. Punajuju</strain>
    </source>
</reference>
<gene>
    <name evidence="1" type="ORF">L2E82_46849</name>
</gene>
<reference evidence="1 2" key="2">
    <citation type="journal article" date="2022" name="Mol. Ecol. Resour.">
        <title>The genomes of chicory, endive, great burdock and yacon provide insights into Asteraceae paleo-polyploidization history and plant inulin production.</title>
        <authorList>
            <person name="Fan W."/>
            <person name="Wang S."/>
            <person name="Wang H."/>
            <person name="Wang A."/>
            <person name="Jiang F."/>
            <person name="Liu H."/>
            <person name="Zhao H."/>
            <person name="Xu D."/>
            <person name="Zhang Y."/>
        </authorList>
    </citation>
    <scope>NUCLEOTIDE SEQUENCE [LARGE SCALE GENOMIC DNA]</scope>
    <source>
        <strain evidence="2">cv. Punajuju</strain>
        <tissue evidence="1">Leaves</tissue>
    </source>
</reference>
<evidence type="ECO:0000313" key="2">
    <source>
        <dbReference type="Proteomes" id="UP001055811"/>
    </source>
</evidence>
<sequence length="110" mass="12149">MNAMVGVWQENNAEALKDIQSEQEQATVIRNGRKVLTLPAKELVPSDIVELRVGDKILTDMRVLNLVSSTLRVEQGSLTRESEAFSKTTKPVAEDCDIQGGKTTMNLHNP</sequence>
<keyword evidence="2" id="KW-1185">Reference proteome</keyword>
<name>A0ACB8YY15_CICIN</name>
<organism evidence="1 2">
    <name type="scientific">Cichorium intybus</name>
    <name type="common">Chicory</name>
    <dbReference type="NCBI Taxonomy" id="13427"/>
    <lineage>
        <taxon>Eukaryota</taxon>
        <taxon>Viridiplantae</taxon>
        <taxon>Streptophyta</taxon>
        <taxon>Embryophyta</taxon>
        <taxon>Tracheophyta</taxon>
        <taxon>Spermatophyta</taxon>
        <taxon>Magnoliopsida</taxon>
        <taxon>eudicotyledons</taxon>
        <taxon>Gunneridae</taxon>
        <taxon>Pentapetalae</taxon>
        <taxon>asterids</taxon>
        <taxon>campanulids</taxon>
        <taxon>Asterales</taxon>
        <taxon>Asteraceae</taxon>
        <taxon>Cichorioideae</taxon>
        <taxon>Cichorieae</taxon>
        <taxon>Cichoriinae</taxon>
        <taxon>Cichorium</taxon>
    </lineage>
</organism>
<evidence type="ECO:0000313" key="1">
    <source>
        <dbReference type="EMBL" id="KAI3688915.1"/>
    </source>
</evidence>
<dbReference type="EMBL" id="CM042017">
    <property type="protein sequence ID" value="KAI3688915.1"/>
    <property type="molecule type" value="Genomic_DNA"/>
</dbReference>
<proteinExistence type="predicted"/>
<comment type="caution">
    <text evidence="1">The sequence shown here is derived from an EMBL/GenBank/DDBJ whole genome shotgun (WGS) entry which is preliminary data.</text>
</comment>
<accession>A0ACB8YY15</accession>
<protein>
    <submittedName>
        <fullName evidence="1">Uncharacterized protein</fullName>
    </submittedName>
</protein>
<dbReference type="Proteomes" id="UP001055811">
    <property type="component" value="Linkage Group LG09"/>
</dbReference>